<dbReference type="Proteomes" id="UP001162889">
    <property type="component" value="Unassembled WGS sequence"/>
</dbReference>
<dbReference type="AlphaFoldDB" id="A0AA41H8R3"/>
<keyword evidence="9" id="KW-1185">Reference proteome</keyword>
<dbReference type="PROSITE" id="PS50977">
    <property type="entry name" value="HTH_TETR_2"/>
    <property type="match status" value="1"/>
</dbReference>
<dbReference type="Pfam" id="PF00440">
    <property type="entry name" value="TetR_N"/>
    <property type="match status" value="1"/>
</dbReference>
<dbReference type="InterPro" id="IPR050109">
    <property type="entry name" value="HTH-type_TetR-like_transc_reg"/>
</dbReference>
<evidence type="ECO:0000256" key="3">
    <source>
        <dbReference type="ARBA" id="ARBA00023163"/>
    </source>
</evidence>
<comment type="caution">
    <text evidence="6">The sequence shown here is derived from an EMBL/GenBank/DDBJ whole genome shotgun (WGS) entry which is preliminary data.</text>
</comment>
<accession>A0AA41H8R3</accession>
<name>A0AA41H8R3_9BURK</name>
<evidence type="ECO:0000313" key="8">
    <source>
        <dbReference type="Proteomes" id="UP001155901"/>
    </source>
</evidence>
<evidence type="ECO:0000256" key="4">
    <source>
        <dbReference type="PROSITE-ProRule" id="PRU00335"/>
    </source>
</evidence>
<gene>
    <name evidence="6" type="ORF">KVP70_17380</name>
    <name evidence="7" type="ORF">L1274_001488</name>
</gene>
<dbReference type="InterPro" id="IPR001647">
    <property type="entry name" value="HTH_TetR"/>
</dbReference>
<reference evidence="6" key="1">
    <citation type="submission" date="2021-07" db="EMBL/GenBank/DDBJ databases">
        <title>Characterization of violacein-producing bacteria and related species.</title>
        <authorList>
            <person name="Wilson H.S."/>
            <person name="De Leon M.E."/>
        </authorList>
    </citation>
    <scope>NUCLEOTIDE SEQUENCE</scope>
    <source>
        <strain evidence="6">HSC-15S17</strain>
    </source>
</reference>
<dbReference type="RefSeq" id="WP_217943477.1">
    <property type="nucleotide sequence ID" value="NZ_JAHTGR010000009.1"/>
</dbReference>
<dbReference type="EMBL" id="JAHTGR010000009">
    <property type="protein sequence ID" value="MBV6322709.1"/>
    <property type="molecule type" value="Genomic_DNA"/>
</dbReference>
<keyword evidence="3" id="KW-0804">Transcription</keyword>
<evidence type="ECO:0000259" key="5">
    <source>
        <dbReference type="PROSITE" id="PS50977"/>
    </source>
</evidence>
<dbReference type="GO" id="GO:0000976">
    <property type="term" value="F:transcription cis-regulatory region binding"/>
    <property type="evidence" value="ECO:0007669"/>
    <property type="project" value="TreeGrafter"/>
</dbReference>
<evidence type="ECO:0000256" key="1">
    <source>
        <dbReference type="ARBA" id="ARBA00023015"/>
    </source>
</evidence>
<keyword evidence="1" id="KW-0805">Transcription regulation</keyword>
<dbReference type="EMBL" id="JALJZU010000003">
    <property type="protein sequence ID" value="MCP2007788.1"/>
    <property type="molecule type" value="Genomic_DNA"/>
</dbReference>
<dbReference type="PANTHER" id="PTHR30055:SF234">
    <property type="entry name" value="HTH-TYPE TRANSCRIPTIONAL REGULATOR BETI"/>
    <property type="match status" value="1"/>
</dbReference>
<evidence type="ECO:0000313" key="7">
    <source>
        <dbReference type="EMBL" id="MCP2007788.1"/>
    </source>
</evidence>
<evidence type="ECO:0000256" key="2">
    <source>
        <dbReference type="ARBA" id="ARBA00023125"/>
    </source>
</evidence>
<dbReference type="GO" id="GO:0003700">
    <property type="term" value="F:DNA-binding transcription factor activity"/>
    <property type="evidence" value="ECO:0007669"/>
    <property type="project" value="TreeGrafter"/>
</dbReference>
<evidence type="ECO:0000313" key="6">
    <source>
        <dbReference type="EMBL" id="MBV6322709.1"/>
    </source>
</evidence>
<feature type="domain" description="HTH tetR-type" evidence="5">
    <location>
        <begin position="13"/>
        <end position="73"/>
    </location>
</feature>
<keyword evidence="2 4" id="KW-0238">DNA-binding</keyword>
<feature type="DNA-binding region" description="H-T-H motif" evidence="4">
    <location>
        <begin position="36"/>
        <end position="55"/>
    </location>
</feature>
<reference evidence="7" key="2">
    <citation type="submission" date="2022-03" db="EMBL/GenBank/DDBJ databases">
        <title>Genome Encyclopedia of Bacteria and Archaea VI: Functional Genomics of Type Strains.</title>
        <authorList>
            <person name="Whitman W."/>
        </authorList>
    </citation>
    <scope>NUCLEOTIDE SEQUENCE</scope>
    <source>
        <strain evidence="7">HSC-15S17</strain>
    </source>
</reference>
<evidence type="ECO:0000313" key="9">
    <source>
        <dbReference type="Proteomes" id="UP001162889"/>
    </source>
</evidence>
<dbReference type="PANTHER" id="PTHR30055">
    <property type="entry name" value="HTH-TYPE TRANSCRIPTIONAL REGULATOR RUTR"/>
    <property type="match status" value="1"/>
</dbReference>
<dbReference type="Proteomes" id="UP001155901">
    <property type="component" value="Unassembled WGS sequence"/>
</dbReference>
<sequence length="212" mass="23308">MSIPVDLRSRKRLATRQGISNAATRLFLERGFDHVTVDDIAAAADVGRMTVFNHFPRKEDMFFDRDEEAREMLRLALRERDPNVAPIEALRRLAHRLAEEQSPYTRFSAASQGFIDTIEGSATLKARARATRDEIAQVVAVALAECAGREPGDADAQLAASLLLATWTVALVQAHRTFRQGRDTGQAKSIFLAVVDKGSVSLQVAMAGTPYV</sequence>
<proteinExistence type="predicted"/>
<organism evidence="6 8">
    <name type="scientific">Duganella violaceipulchra</name>
    <dbReference type="NCBI Taxonomy" id="2849652"/>
    <lineage>
        <taxon>Bacteria</taxon>
        <taxon>Pseudomonadati</taxon>
        <taxon>Pseudomonadota</taxon>
        <taxon>Betaproteobacteria</taxon>
        <taxon>Burkholderiales</taxon>
        <taxon>Oxalobacteraceae</taxon>
        <taxon>Telluria group</taxon>
        <taxon>Duganella</taxon>
    </lineage>
</organism>
<protein>
    <submittedName>
        <fullName evidence="6 7">AcrR family transcriptional regulator</fullName>
    </submittedName>
</protein>